<evidence type="ECO:0000313" key="2">
    <source>
        <dbReference type="Proteomes" id="UP001221142"/>
    </source>
</evidence>
<dbReference type="AlphaFoldDB" id="A0AAD7BG02"/>
<accession>A0AAD7BG02</accession>
<reference evidence="1" key="1">
    <citation type="submission" date="2023-03" db="EMBL/GenBank/DDBJ databases">
        <title>Massive genome expansion in bonnet fungi (Mycena s.s.) driven by repeated elements and novel gene families across ecological guilds.</title>
        <authorList>
            <consortium name="Lawrence Berkeley National Laboratory"/>
            <person name="Harder C.B."/>
            <person name="Miyauchi S."/>
            <person name="Viragh M."/>
            <person name="Kuo A."/>
            <person name="Thoen E."/>
            <person name="Andreopoulos B."/>
            <person name="Lu D."/>
            <person name="Skrede I."/>
            <person name="Drula E."/>
            <person name="Henrissat B."/>
            <person name="Morin E."/>
            <person name="Kohler A."/>
            <person name="Barry K."/>
            <person name="LaButti K."/>
            <person name="Morin E."/>
            <person name="Salamov A."/>
            <person name="Lipzen A."/>
            <person name="Mereny Z."/>
            <person name="Hegedus B."/>
            <person name="Baldrian P."/>
            <person name="Stursova M."/>
            <person name="Weitz H."/>
            <person name="Taylor A."/>
            <person name="Grigoriev I.V."/>
            <person name="Nagy L.G."/>
            <person name="Martin F."/>
            <person name="Kauserud H."/>
        </authorList>
    </citation>
    <scope>NUCLEOTIDE SEQUENCE</scope>
    <source>
        <strain evidence="1">9284</strain>
    </source>
</reference>
<name>A0AAD7BG02_9AGAR</name>
<organism evidence="1 2">
    <name type="scientific">Roridomyces roridus</name>
    <dbReference type="NCBI Taxonomy" id="1738132"/>
    <lineage>
        <taxon>Eukaryota</taxon>
        <taxon>Fungi</taxon>
        <taxon>Dikarya</taxon>
        <taxon>Basidiomycota</taxon>
        <taxon>Agaricomycotina</taxon>
        <taxon>Agaricomycetes</taxon>
        <taxon>Agaricomycetidae</taxon>
        <taxon>Agaricales</taxon>
        <taxon>Marasmiineae</taxon>
        <taxon>Mycenaceae</taxon>
        <taxon>Roridomyces</taxon>
    </lineage>
</organism>
<dbReference type="Proteomes" id="UP001221142">
    <property type="component" value="Unassembled WGS sequence"/>
</dbReference>
<keyword evidence="2" id="KW-1185">Reference proteome</keyword>
<evidence type="ECO:0000313" key="1">
    <source>
        <dbReference type="EMBL" id="KAJ7620069.1"/>
    </source>
</evidence>
<gene>
    <name evidence="1" type="ORF">FB45DRAFT_147022</name>
</gene>
<sequence length="294" mass="33785">MAQPVLPPELERGIFEICALSRPVLIPKLMLVAWRVKEWLEPLMYRTIVLGRPPIDGYPKFPLTQLLSTIESKPPEFFRDSVQNLHIFVEFESSPASYEEVVVLCSRVQNLWILAADESPLDLPALEPSYLRHLYTARTRLLAQLADRHLLSALTHLDAVESNDASGDAADIELFHSTVLALPRLTHISFSETGYRTIFLRLLQNCPSLKVLFYFDFAGEDLPAADEETLASDPRFVLYRTVYSEDWSVDWQMGVHTGVDYWYRTERFIEKRLSGAIDRRQYTMSQDDWLNCGA</sequence>
<comment type="caution">
    <text evidence="1">The sequence shown here is derived from an EMBL/GenBank/DDBJ whole genome shotgun (WGS) entry which is preliminary data.</text>
</comment>
<protein>
    <submittedName>
        <fullName evidence="1">Uncharacterized protein</fullName>
    </submittedName>
</protein>
<dbReference type="EMBL" id="JARKIF010000017">
    <property type="protein sequence ID" value="KAJ7620069.1"/>
    <property type="molecule type" value="Genomic_DNA"/>
</dbReference>
<proteinExistence type="predicted"/>